<proteinExistence type="predicted"/>
<name>A0ABQ3I6S4_9BACT</name>
<accession>A0ABQ3I6S4</accession>
<gene>
    <name evidence="2" type="ORF">GCM10011340_18000</name>
</gene>
<feature type="transmembrane region" description="Helical" evidence="1">
    <location>
        <begin position="60"/>
        <end position="78"/>
    </location>
</feature>
<protein>
    <submittedName>
        <fullName evidence="2">Uncharacterized protein</fullName>
    </submittedName>
</protein>
<keyword evidence="1" id="KW-0812">Transmembrane</keyword>
<comment type="caution">
    <text evidence="2">The sequence shown here is derived from an EMBL/GenBank/DDBJ whole genome shotgun (WGS) entry which is preliminary data.</text>
</comment>
<feature type="transmembrane region" description="Helical" evidence="1">
    <location>
        <begin position="194"/>
        <end position="216"/>
    </location>
</feature>
<keyword evidence="1" id="KW-1133">Transmembrane helix</keyword>
<keyword evidence="3" id="KW-1185">Reference proteome</keyword>
<dbReference type="EMBL" id="BNAG01000002">
    <property type="protein sequence ID" value="GHE63086.1"/>
    <property type="molecule type" value="Genomic_DNA"/>
</dbReference>
<feature type="transmembrane region" description="Helical" evidence="1">
    <location>
        <begin position="156"/>
        <end position="174"/>
    </location>
</feature>
<dbReference type="RefSeq" id="WP_189629896.1">
    <property type="nucleotide sequence ID" value="NZ_BNAG01000002.1"/>
</dbReference>
<keyword evidence="1" id="KW-0472">Membrane</keyword>
<organism evidence="2 3">
    <name type="scientific">Roseivirga thermotolerans</name>
    <dbReference type="NCBI Taxonomy" id="1758176"/>
    <lineage>
        <taxon>Bacteria</taxon>
        <taxon>Pseudomonadati</taxon>
        <taxon>Bacteroidota</taxon>
        <taxon>Cytophagia</taxon>
        <taxon>Cytophagales</taxon>
        <taxon>Roseivirgaceae</taxon>
        <taxon>Roseivirga</taxon>
    </lineage>
</organism>
<feature type="transmembrane region" description="Helical" evidence="1">
    <location>
        <begin position="32"/>
        <end position="54"/>
    </location>
</feature>
<reference evidence="3" key="1">
    <citation type="journal article" date="2019" name="Int. J. Syst. Evol. Microbiol.">
        <title>The Global Catalogue of Microorganisms (GCM) 10K type strain sequencing project: providing services to taxonomists for standard genome sequencing and annotation.</title>
        <authorList>
            <consortium name="The Broad Institute Genomics Platform"/>
            <consortium name="The Broad Institute Genome Sequencing Center for Infectious Disease"/>
            <person name="Wu L."/>
            <person name="Ma J."/>
        </authorList>
    </citation>
    <scope>NUCLEOTIDE SEQUENCE [LARGE SCALE GENOMIC DNA]</scope>
    <source>
        <strain evidence="3">CGMCC 1.15111</strain>
    </source>
</reference>
<feature type="transmembrane region" description="Helical" evidence="1">
    <location>
        <begin position="94"/>
        <end position="113"/>
    </location>
</feature>
<dbReference type="Proteomes" id="UP000658258">
    <property type="component" value="Unassembled WGS sequence"/>
</dbReference>
<evidence type="ECO:0000256" key="1">
    <source>
        <dbReference type="SAM" id="Phobius"/>
    </source>
</evidence>
<sequence>METPTYLQIGFVLITVVTVFLFLKSVAFKRPAILIVLVLLAVQSILSLSGFFLATDSLPPRFLAVLLPSVIAVILAFTTQRGKTVLDAVNPETYTYLFTIRVAVEFVILGLVIHKAMPESMSFEGRNFDILSGLSAPFIAYYGFRKKRIGTKALMAWNIVALLLVIQVVTTGILSIPSPIQQLSFDQPNLAVLYFPYVLLPGIVVPIVIFGHLAILRKLTRSK</sequence>
<evidence type="ECO:0000313" key="3">
    <source>
        <dbReference type="Proteomes" id="UP000658258"/>
    </source>
</evidence>
<feature type="transmembrane region" description="Helical" evidence="1">
    <location>
        <begin position="6"/>
        <end position="23"/>
    </location>
</feature>
<evidence type="ECO:0000313" key="2">
    <source>
        <dbReference type="EMBL" id="GHE63086.1"/>
    </source>
</evidence>